<gene>
    <name evidence="2" type="ORF">GWK47_020604</name>
</gene>
<evidence type="ECO:0000313" key="3">
    <source>
        <dbReference type="Proteomes" id="UP000770661"/>
    </source>
</evidence>
<evidence type="ECO:0000313" key="2">
    <source>
        <dbReference type="EMBL" id="KAG0711444.1"/>
    </source>
</evidence>
<accession>A0A8J4XQZ3</accession>
<evidence type="ECO:0000256" key="1">
    <source>
        <dbReference type="SAM" id="MobiDB-lite"/>
    </source>
</evidence>
<dbReference type="Proteomes" id="UP000770661">
    <property type="component" value="Unassembled WGS sequence"/>
</dbReference>
<protein>
    <submittedName>
        <fullName evidence="2">Uncharacterized protein</fullName>
    </submittedName>
</protein>
<sequence>MHEQTVTASSSKSPNTWTWFEPGDLKPKGLPPRADSSRSHHQGPPADSGTLCRPAIQKLLRCVQSRASLHLNPALLLQADAKVLLLAPVTSTDSSFKGHLVADQGARDALAGTPVVASRVPEDSFSKGHLVTDPGARVALAGAPVVGSRVPEDSSSRWHLVGGPRCSGWCSRCGQ</sequence>
<feature type="region of interest" description="Disordered" evidence="1">
    <location>
        <begin position="1"/>
        <end position="50"/>
    </location>
</feature>
<organism evidence="2 3">
    <name type="scientific">Chionoecetes opilio</name>
    <name type="common">Atlantic snow crab</name>
    <name type="synonym">Cancer opilio</name>
    <dbReference type="NCBI Taxonomy" id="41210"/>
    <lineage>
        <taxon>Eukaryota</taxon>
        <taxon>Metazoa</taxon>
        <taxon>Ecdysozoa</taxon>
        <taxon>Arthropoda</taxon>
        <taxon>Crustacea</taxon>
        <taxon>Multicrustacea</taxon>
        <taxon>Malacostraca</taxon>
        <taxon>Eumalacostraca</taxon>
        <taxon>Eucarida</taxon>
        <taxon>Decapoda</taxon>
        <taxon>Pleocyemata</taxon>
        <taxon>Brachyura</taxon>
        <taxon>Eubrachyura</taxon>
        <taxon>Majoidea</taxon>
        <taxon>Majidae</taxon>
        <taxon>Chionoecetes</taxon>
    </lineage>
</organism>
<reference evidence="2" key="1">
    <citation type="submission" date="2020-07" db="EMBL/GenBank/DDBJ databases">
        <title>The High-quality genome of the commercially important snow crab, Chionoecetes opilio.</title>
        <authorList>
            <person name="Jeong J.-H."/>
            <person name="Ryu S."/>
        </authorList>
    </citation>
    <scope>NUCLEOTIDE SEQUENCE</scope>
    <source>
        <strain evidence="2">MADBK_172401_WGS</strain>
        <tissue evidence="2">Digestive gland</tissue>
    </source>
</reference>
<proteinExistence type="predicted"/>
<comment type="caution">
    <text evidence="2">The sequence shown here is derived from an EMBL/GenBank/DDBJ whole genome shotgun (WGS) entry which is preliminary data.</text>
</comment>
<feature type="compositionally biased region" description="Polar residues" evidence="1">
    <location>
        <begin position="1"/>
        <end position="18"/>
    </location>
</feature>
<keyword evidence="3" id="KW-1185">Reference proteome</keyword>
<dbReference type="EMBL" id="JACEEZ010023302">
    <property type="protein sequence ID" value="KAG0711444.1"/>
    <property type="molecule type" value="Genomic_DNA"/>
</dbReference>
<name>A0A8J4XQZ3_CHIOP</name>
<dbReference type="AlphaFoldDB" id="A0A8J4XQZ3"/>